<evidence type="ECO:0008006" key="3">
    <source>
        <dbReference type="Google" id="ProtNLM"/>
    </source>
</evidence>
<comment type="caution">
    <text evidence="1">The sequence shown here is derived from an EMBL/GenBank/DDBJ whole genome shotgun (WGS) entry which is preliminary data.</text>
</comment>
<evidence type="ECO:0000313" key="1">
    <source>
        <dbReference type="EMBL" id="MDO7868944.1"/>
    </source>
</evidence>
<proteinExistence type="predicted"/>
<dbReference type="Proteomes" id="UP001233314">
    <property type="component" value="Unassembled WGS sequence"/>
</dbReference>
<dbReference type="EMBL" id="JAUQTA010000001">
    <property type="protein sequence ID" value="MDO7868944.1"/>
    <property type="molecule type" value="Genomic_DNA"/>
</dbReference>
<reference evidence="1 2" key="1">
    <citation type="submission" date="2023-07" db="EMBL/GenBank/DDBJ databases">
        <title>Nocardioides sp. nov WY-20 isolated from soil.</title>
        <authorList>
            <person name="Liu B."/>
            <person name="Wan Y."/>
        </authorList>
    </citation>
    <scope>NUCLEOTIDE SEQUENCE [LARGE SCALE GENOMIC DNA]</scope>
    <source>
        <strain evidence="1 2">WY-20</strain>
    </source>
</reference>
<gene>
    <name evidence="1" type="ORF">Q5722_11240</name>
</gene>
<evidence type="ECO:0000313" key="2">
    <source>
        <dbReference type="Proteomes" id="UP001233314"/>
    </source>
</evidence>
<keyword evidence="2" id="KW-1185">Reference proteome</keyword>
<dbReference type="RefSeq" id="WP_305028298.1">
    <property type="nucleotide sequence ID" value="NZ_JAUQTA010000001.1"/>
</dbReference>
<sequence length="213" mass="21758">MTKDLGTSGTPAAARSLRTPWRDPRLWTGVALVAASIAVGARVMAGADDLTPVWAARSDLQPGVTIRSSDVVATSVHLDDRAARRYLRADRPLPHDRRVLRAVAEGELVPAAALGAEAAGVVSVPVSVPAGAVPPSLVPGAVVDVWVASGDRGEAASPVLDDVVVLEVPAPDELLGAGSDREVVVGVPATARDGVGRVLAAARDGRVSITREG</sequence>
<organism evidence="1 2">
    <name type="scientific">Nocardioides jiangxiensis</name>
    <dbReference type="NCBI Taxonomy" id="3064524"/>
    <lineage>
        <taxon>Bacteria</taxon>
        <taxon>Bacillati</taxon>
        <taxon>Actinomycetota</taxon>
        <taxon>Actinomycetes</taxon>
        <taxon>Propionibacteriales</taxon>
        <taxon>Nocardioidaceae</taxon>
        <taxon>Nocardioides</taxon>
    </lineage>
</organism>
<accession>A0ABT9B291</accession>
<name>A0ABT9B291_9ACTN</name>
<protein>
    <recommendedName>
        <fullName evidence="3">SAF domain-containing protein</fullName>
    </recommendedName>
</protein>